<keyword evidence="2" id="KW-1185">Reference proteome</keyword>
<sequence length="245" mass="26334">MPCMAPTAALRSLRRRATGAVASRSALARQLSFRLRWSSTRRTDPLSEWGFERGTAVDRHLIEEFLHEHRDLVHGRVLEVKEDLYASVLGAARVEVLDIDPANPLATIVGDLCDRDTLPEQEFDAAVVTQTLQLVPDPVAALANLLAALRPGGAALVTVPSLSRLAGDQDRWRWTALGFRELVARAGGDAEVRARGNLLACRAFLLGAAVEELPAGVLDGDDPAYPLLVTAVVRRPAVGGGPTGR</sequence>
<proteinExistence type="predicted"/>
<reference evidence="2" key="1">
    <citation type="submission" date="2016-10" db="EMBL/GenBank/DDBJ databases">
        <authorList>
            <person name="Varghese N."/>
            <person name="Submissions S."/>
        </authorList>
    </citation>
    <scope>NUCLEOTIDE SEQUENCE [LARGE SCALE GENOMIC DNA]</scope>
    <source>
        <strain evidence="2">DSM 43161</strain>
    </source>
</reference>
<dbReference type="InterPro" id="IPR029063">
    <property type="entry name" value="SAM-dependent_MTases_sf"/>
</dbReference>
<dbReference type="AlphaFoldDB" id="A0A1I5EF32"/>
<dbReference type="SUPFAM" id="SSF53335">
    <property type="entry name" value="S-adenosyl-L-methionine-dependent methyltransferases"/>
    <property type="match status" value="1"/>
</dbReference>
<protein>
    <submittedName>
        <fullName evidence="1">Methyltransferase domain-containing protein</fullName>
    </submittedName>
</protein>
<dbReference type="EMBL" id="FOWE01000003">
    <property type="protein sequence ID" value="SFO10132.1"/>
    <property type="molecule type" value="Genomic_DNA"/>
</dbReference>
<dbReference type="GO" id="GO:0032259">
    <property type="term" value="P:methylation"/>
    <property type="evidence" value="ECO:0007669"/>
    <property type="project" value="UniProtKB-KW"/>
</dbReference>
<evidence type="ECO:0000313" key="2">
    <source>
        <dbReference type="Proteomes" id="UP000183642"/>
    </source>
</evidence>
<keyword evidence="1" id="KW-0808">Transferase</keyword>
<dbReference type="Gene3D" id="3.40.50.150">
    <property type="entry name" value="Vaccinia Virus protein VP39"/>
    <property type="match status" value="1"/>
</dbReference>
<gene>
    <name evidence="1" type="ORF">SAMN05660359_01395</name>
</gene>
<dbReference type="Proteomes" id="UP000183642">
    <property type="component" value="Unassembled WGS sequence"/>
</dbReference>
<dbReference type="GO" id="GO:0008168">
    <property type="term" value="F:methyltransferase activity"/>
    <property type="evidence" value="ECO:0007669"/>
    <property type="project" value="UniProtKB-KW"/>
</dbReference>
<dbReference type="Pfam" id="PF13489">
    <property type="entry name" value="Methyltransf_23"/>
    <property type="match status" value="1"/>
</dbReference>
<organism evidence="1 2">
    <name type="scientific">Geodermatophilus obscurus</name>
    <dbReference type="NCBI Taxonomy" id="1861"/>
    <lineage>
        <taxon>Bacteria</taxon>
        <taxon>Bacillati</taxon>
        <taxon>Actinomycetota</taxon>
        <taxon>Actinomycetes</taxon>
        <taxon>Geodermatophilales</taxon>
        <taxon>Geodermatophilaceae</taxon>
        <taxon>Geodermatophilus</taxon>
    </lineage>
</organism>
<evidence type="ECO:0000313" key="1">
    <source>
        <dbReference type="EMBL" id="SFO10132.1"/>
    </source>
</evidence>
<keyword evidence="1" id="KW-0489">Methyltransferase</keyword>
<accession>A0A1I5EF32</accession>
<name>A0A1I5EF32_9ACTN</name>